<dbReference type="Proteomes" id="UP000198657">
    <property type="component" value="Unassembled WGS sequence"/>
</dbReference>
<dbReference type="AlphaFoldDB" id="A0A1H8LYB9"/>
<keyword evidence="1" id="KW-1133">Transmembrane helix</keyword>
<evidence type="ECO:0000313" key="3">
    <source>
        <dbReference type="Proteomes" id="UP000198657"/>
    </source>
</evidence>
<accession>A0A1H8LYB9</accession>
<proteinExistence type="predicted"/>
<evidence type="ECO:0000313" key="2">
    <source>
        <dbReference type="EMBL" id="SEO10010.1"/>
    </source>
</evidence>
<feature type="transmembrane region" description="Helical" evidence="1">
    <location>
        <begin position="20"/>
        <end position="42"/>
    </location>
</feature>
<keyword evidence="3" id="KW-1185">Reference proteome</keyword>
<reference evidence="3" key="1">
    <citation type="submission" date="2016-10" db="EMBL/GenBank/DDBJ databases">
        <authorList>
            <person name="Varghese N."/>
            <person name="Submissions S."/>
        </authorList>
    </citation>
    <scope>NUCLEOTIDE SEQUENCE [LARGE SCALE GENOMIC DNA]</scope>
    <source>
        <strain evidence="3">CGMCC 1.8704</strain>
    </source>
</reference>
<sequence>MAVLYSFQIKLLINKAKDLVSHYFTLVFKRLQFILIIVGRFFKILFRKRKEIELLYLNYSTEYIFDNSLIIINYRFRNGLWYRFGKHKTLEKEIKIFNLKNFDTEFDLVVYGFFQRKAFKLKFEPQLTINTQSFKTSLSNLSLEIVEKTIPALIQPHLYSNIRKPSLLASKIKVTNKPIMINNNNYNQNEFI</sequence>
<protein>
    <submittedName>
        <fullName evidence="2">Uncharacterized protein</fullName>
    </submittedName>
</protein>
<name>A0A1H8LYB9_9FLAO</name>
<gene>
    <name evidence="2" type="ORF">SAMN04487942_1732</name>
</gene>
<keyword evidence="1" id="KW-0812">Transmembrane</keyword>
<dbReference type="EMBL" id="FODN01000003">
    <property type="protein sequence ID" value="SEO10010.1"/>
    <property type="molecule type" value="Genomic_DNA"/>
</dbReference>
<dbReference type="STRING" id="604089.SAMN04487942_1732"/>
<evidence type="ECO:0000256" key="1">
    <source>
        <dbReference type="SAM" id="Phobius"/>
    </source>
</evidence>
<keyword evidence="1" id="KW-0472">Membrane</keyword>
<organism evidence="2 3">
    <name type="scientific">Flavobacterium sinopsychrotolerans</name>
    <dbReference type="NCBI Taxonomy" id="604089"/>
    <lineage>
        <taxon>Bacteria</taxon>
        <taxon>Pseudomonadati</taxon>
        <taxon>Bacteroidota</taxon>
        <taxon>Flavobacteriia</taxon>
        <taxon>Flavobacteriales</taxon>
        <taxon>Flavobacteriaceae</taxon>
        <taxon>Flavobacterium</taxon>
    </lineage>
</organism>